<evidence type="ECO:0000313" key="2">
    <source>
        <dbReference type="Proteomes" id="UP000054928"/>
    </source>
</evidence>
<accession>A0A0P1AYZ3</accession>
<keyword evidence="2" id="KW-1185">Reference proteome</keyword>
<dbReference type="RefSeq" id="XP_024583118.1">
    <property type="nucleotide sequence ID" value="XM_024717639.1"/>
</dbReference>
<dbReference type="OrthoDB" id="92924at2759"/>
<dbReference type="GeneID" id="36398488"/>
<dbReference type="InterPro" id="IPR052727">
    <property type="entry name" value="Rab4/Rab5_effector"/>
</dbReference>
<dbReference type="Proteomes" id="UP000054928">
    <property type="component" value="Unassembled WGS sequence"/>
</dbReference>
<organism evidence="1 2">
    <name type="scientific">Plasmopara halstedii</name>
    <name type="common">Downy mildew of sunflower</name>
    <dbReference type="NCBI Taxonomy" id="4781"/>
    <lineage>
        <taxon>Eukaryota</taxon>
        <taxon>Sar</taxon>
        <taxon>Stramenopiles</taxon>
        <taxon>Oomycota</taxon>
        <taxon>Peronosporomycetes</taxon>
        <taxon>Peronosporales</taxon>
        <taxon>Peronosporaceae</taxon>
        <taxon>Plasmopara</taxon>
    </lineage>
</organism>
<dbReference type="AlphaFoldDB" id="A0A0P1AYZ3"/>
<dbReference type="EMBL" id="CCYD01002349">
    <property type="protein sequence ID" value="CEG46749.1"/>
    <property type="molecule type" value="Genomic_DNA"/>
</dbReference>
<dbReference type="PANTHER" id="PTHR13510:SF44">
    <property type="entry name" value="RABENOSYN-5"/>
    <property type="match status" value="1"/>
</dbReference>
<reference evidence="2" key="1">
    <citation type="submission" date="2014-09" db="EMBL/GenBank/DDBJ databases">
        <authorList>
            <person name="Sharma Rahul"/>
            <person name="Thines Marco"/>
        </authorList>
    </citation>
    <scope>NUCLEOTIDE SEQUENCE [LARGE SCALE GENOMIC DNA]</scope>
</reference>
<proteinExistence type="predicted"/>
<name>A0A0P1AYZ3_PLAHL</name>
<protein>
    <recommendedName>
        <fullName evidence="3">FYVE-type domain-containing protein</fullName>
    </recommendedName>
</protein>
<dbReference type="OMA" id="GIPCHIC"/>
<evidence type="ECO:0000313" key="1">
    <source>
        <dbReference type="EMBL" id="CEG46749.1"/>
    </source>
</evidence>
<evidence type="ECO:0008006" key="3">
    <source>
        <dbReference type="Google" id="ProtNLM"/>
    </source>
</evidence>
<dbReference type="InterPro" id="IPR023393">
    <property type="entry name" value="START-like_dom_sf"/>
</dbReference>
<sequence length="444" mass="49297">MKFTLPKDAFPPVTLSEEQRAAFIEEADTVVKEIVAANDRFIAKGSKFGYPDWKLIRSKEGVQVYRQRKKAIKQRPPTTQLPPVLHHPSLPREHEFSRFGSVSSYSSVELEVGGQASSSTASGIAGNSIMEKMRPPGVALIALHGTICGTVDDCLFGSIAATDEAWMLRSSHINDRLDDARLIATIRSPVRKDPYRFLGIKWFAKEHPIVLTGIFHQRDFLILESTGFTRNSKGERVGYMLMHSITLRDIPELTHLGIVRGVLSFCNIFRQAGPGKVNIFCRAFFNSRGEMPNRLSDAIAADAVICTTAVVEYAQIKKLRWLMKHASKSPAEDTTQTLPQSCETCAKIFGKFALPFSESSVMCQVCRKMFCSKCSVMKKMTVHVSDSGSFQQCSLRFCLCCIQIAKEKASWELSMIAPEFLSTSISSLRSSSSITTSHLSTTSL</sequence>
<dbReference type="PANTHER" id="PTHR13510">
    <property type="entry name" value="FYVE-FINGER-CONTAINING RAB5 EFFECTOR PROTEIN RABENOSYN-5-RELATED"/>
    <property type="match status" value="1"/>
</dbReference>
<dbReference type="Gene3D" id="3.30.530.20">
    <property type="match status" value="1"/>
</dbReference>